<protein>
    <submittedName>
        <fullName evidence="1">Uncharacterized protein</fullName>
    </submittedName>
</protein>
<reference evidence="2" key="2">
    <citation type="submission" date="2015-01" db="EMBL/GenBank/DDBJ databases">
        <title>Evolutionary Origins and Diversification of the Mycorrhizal Mutualists.</title>
        <authorList>
            <consortium name="DOE Joint Genome Institute"/>
            <consortium name="Mycorrhizal Genomics Consortium"/>
            <person name="Kohler A."/>
            <person name="Kuo A."/>
            <person name="Nagy L.G."/>
            <person name="Floudas D."/>
            <person name="Copeland A."/>
            <person name="Barry K.W."/>
            <person name="Cichocki N."/>
            <person name="Veneault-Fourrey C."/>
            <person name="LaButti K."/>
            <person name="Lindquist E.A."/>
            <person name="Lipzen A."/>
            <person name="Lundell T."/>
            <person name="Morin E."/>
            <person name="Murat C."/>
            <person name="Riley R."/>
            <person name="Ohm R."/>
            <person name="Sun H."/>
            <person name="Tunlid A."/>
            <person name="Henrissat B."/>
            <person name="Grigoriev I.V."/>
            <person name="Hibbett D.S."/>
            <person name="Martin F."/>
        </authorList>
    </citation>
    <scope>NUCLEOTIDE SEQUENCE [LARGE SCALE GENOMIC DNA]</scope>
    <source>
        <strain evidence="2">Marx 270</strain>
    </source>
</reference>
<dbReference type="AlphaFoldDB" id="A0A0C3PUG1"/>
<dbReference type="InParanoid" id="A0A0C3PUG1"/>
<name>A0A0C3PUG1_PISTI</name>
<evidence type="ECO:0000313" key="2">
    <source>
        <dbReference type="Proteomes" id="UP000054217"/>
    </source>
</evidence>
<dbReference type="EMBL" id="KN831947">
    <property type="protein sequence ID" value="KIO12444.1"/>
    <property type="molecule type" value="Genomic_DNA"/>
</dbReference>
<dbReference type="Proteomes" id="UP000054217">
    <property type="component" value="Unassembled WGS sequence"/>
</dbReference>
<reference evidence="1 2" key="1">
    <citation type="submission" date="2014-04" db="EMBL/GenBank/DDBJ databases">
        <authorList>
            <consortium name="DOE Joint Genome Institute"/>
            <person name="Kuo A."/>
            <person name="Kohler A."/>
            <person name="Costa M.D."/>
            <person name="Nagy L.G."/>
            <person name="Floudas D."/>
            <person name="Copeland A."/>
            <person name="Barry K.W."/>
            <person name="Cichocki N."/>
            <person name="Veneault-Fourrey C."/>
            <person name="LaButti K."/>
            <person name="Lindquist E.A."/>
            <person name="Lipzen A."/>
            <person name="Lundell T."/>
            <person name="Morin E."/>
            <person name="Murat C."/>
            <person name="Sun H."/>
            <person name="Tunlid A."/>
            <person name="Henrissat B."/>
            <person name="Grigoriev I.V."/>
            <person name="Hibbett D.S."/>
            <person name="Martin F."/>
            <person name="Nordberg H.P."/>
            <person name="Cantor M.N."/>
            <person name="Hua S.X."/>
        </authorList>
    </citation>
    <scope>NUCLEOTIDE SEQUENCE [LARGE SCALE GENOMIC DNA]</scope>
    <source>
        <strain evidence="1 2">Marx 270</strain>
    </source>
</reference>
<keyword evidence="2" id="KW-1185">Reference proteome</keyword>
<proteinExistence type="predicted"/>
<sequence>MYSIVRNVDLRSGGSSDMSAVRLPLWNLRCRLRYCISPAELPLLTNPDVSTSRTMLTIVHRHYLARRQRRKHYLTGGEQVIGIRP</sequence>
<evidence type="ECO:0000313" key="1">
    <source>
        <dbReference type="EMBL" id="KIO12444.1"/>
    </source>
</evidence>
<gene>
    <name evidence="1" type="ORF">M404DRAFT_993432</name>
</gene>
<accession>A0A0C3PUG1</accession>
<dbReference type="HOGENOM" id="CLU_2513556_0_0_1"/>
<organism evidence="1 2">
    <name type="scientific">Pisolithus tinctorius Marx 270</name>
    <dbReference type="NCBI Taxonomy" id="870435"/>
    <lineage>
        <taxon>Eukaryota</taxon>
        <taxon>Fungi</taxon>
        <taxon>Dikarya</taxon>
        <taxon>Basidiomycota</taxon>
        <taxon>Agaricomycotina</taxon>
        <taxon>Agaricomycetes</taxon>
        <taxon>Agaricomycetidae</taxon>
        <taxon>Boletales</taxon>
        <taxon>Sclerodermatineae</taxon>
        <taxon>Pisolithaceae</taxon>
        <taxon>Pisolithus</taxon>
    </lineage>
</organism>